<name>A0ABD2X3X4_9HYME</name>
<evidence type="ECO:0000313" key="2">
    <source>
        <dbReference type="Proteomes" id="UP001627154"/>
    </source>
</evidence>
<proteinExistence type="predicted"/>
<organism evidence="1 2">
    <name type="scientific">Trichogramma kaykai</name>
    <dbReference type="NCBI Taxonomy" id="54128"/>
    <lineage>
        <taxon>Eukaryota</taxon>
        <taxon>Metazoa</taxon>
        <taxon>Ecdysozoa</taxon>
        <taxon>Arthropoda</taxon>
        <taxon>Hexapoda</taxon>
        <taxon>Insecta</taxon>
        <taxon>Pterygota</taxon>
        <taxon>Neoptera</taxon>
        <taxon>Endopterygota</taxon>
        <taxon>Hymenoptera</taxon>
        <taxon>Apocrita</taxon>
        <taxon>Proctotrupomorpha</taxon>
        <taxon>Chalcidoidea</taxon>
        <taxon>Trichogrammatidae</taxon>
        <taxon>Trichogramma</taxon>
    </lineage>
</organism>
<dbReference type="AlphaFoldDB" id="A0ABD2X3X4"/>
<dbReference type="Proteomes" id="UP001627154">
    <property type="component" value="Unassembled WGS sequence"/>
</dbReference>
<sequence>MTSTQVRAYLYIYDVQRERRLPIEAYGLSRIGITTSACKIPMTARQHFAEFELADSESGTLGPVDAILGLDVWSNIVLPIMVFRGGRSQRRQVAV</sequence>
<keyword evidence="2" id="KW-1185">Reference proteome</keyword>
<accession>A0ABD2X3X4</accession>
<dbReference type="EMBL" id="JBJJXI010000055">
    <property type="protein sequence ID" value="KAL3399461.1"/>
    <property type="molecule type" value="Genomic_DNA"/>
</dbReference>
<gene>
    <name evidence="1" type="ORF">TKK_006745</name>
</gene>
<comment type="caution">
    <text evidence="1">The sequence shown here is derived from an EMBL/GenBank/DDBJ whole genome shotgun (WGS) entry which is preliminary data.</text>
</comment>
<reference evidence="1 2" key="1">
    <citation type="journal article" date="2024" name="bioRxiv">
        <title>A reference genome for Trichogramma kaykai: A tiny desert-dwelling parasitoid wasp with competing sex-ratio distorters.</title>
        <authorList>
            <person name="Culotta J."/>
            <person name="Lindsey A.R."/>
        </authorList>
    </citation>
    <scope>NUCLEOTIDE SEQUENCE [LARGE SCALE GENOMIC DNA]</scope>
    <source>
        <strain evidence="1 2">KSX58</strain>
    </source>
</reference>
<evidence type="ECO:0000313" key="1">
    <source>
        <dbReference type="EMBL" id="KAL3399461.1"/>
    </source>
</evidence>
<protein>
    <submittedName>
        <fullName evidence="1">Uncharacterized protein</fullName>
    </submittedName>
</protein>